<dbReference type="GO" id="GO:0005829">
    <property type="term" value="C:cytosol"/>
    <property type="evidence" value="ECO:0007669"/>
    <property type="project" value="UniProtKB-SubCell"/>
</dbReference>
<name>A0A3S0ZJ82_ELYCH</name>
<dbReference type="CDD" id="cd06547">
    <property type="entry name" value="GH85_ENGase"/>
    <property type="match status" value="1"/>
</dbReference>
<dbReference type="PANTHER" id="PTHR13246:SF1">
    <property type="entry name" value="CYTOSOLIC ENDO-BETA-N-ACETYLGLUCOSAMINIDASE"/>
    <property type="match status" value="1"/>
</dbReference>
<accession>A0A3S0ZJ82</accession>
<evidence type="ECO:0000313" key="2">
    <source>
        <dbReference type="EMBL" id="RUS76049.1"/>
    </source>
</evidence>
<dbReference type="GO" id="GO:0033925">
    <property type="term" value="F:mannosyl-glycoprotein endo-beta-N-acetylglucosaminidase activity"/>
    <property type="evidence" value="ECO:0007669"/>
    <property type="project" value="UniProtKB-EC"/>
</dbReference>
<feature type="domain" description="Cytosolic endo-beta-N-acetylglucosaminidase TIM barrel" evidence="1">
    <location>
        <begin position="7"/>
        <end position="275"/>
    </location>
</feature>
<dbReference type="OrthoDB" id="284473at2759"/>
<dbReference type="InterPro" id="IPR005201">
    <property type="entry name" value="TIM_ENGase"/>
</dbReference>
<dbReference type="InterPro" id="IPR032979">
    <property type="entry name" value="ENGase"/>
</dbReference>
<dbReference type="PANTHER" id="PTHR13246">
    <property type="entry name" value="ENDO BETA N-ACETYLGLUCOSAMINIDASE"/>
    <property type="match status" value="1"/>
</dbReference>
<dbReference type="EMBL" id="RQTK01000690">
    <property type="protein sequence ID" value="RUS76049.1"/>
    <property type="molecule type" value="Genomic_DNA"/>
</dbReference>
<dbReference type="Gene3D" id="3.20.20.80">
    <property type="entry name" value="Glycosidases"/>
    <property type="match status" value="1"/>
</dbReference>
<protein>
    <recommendedName>
        <fullName evidence="1">Cytosolic endo-beta-N-acetylglucosaminidase TIM barrel domain-containing protein</fullName>
    </recommendedName>
</protein>
<sequence length="746" mass="83689">RFIQGSCGDPEQYLFYHWQLIDTFIYFSHHFVTIPPPGWIHAAHTHGVDVLGTIITEWDDGAAICKQMLESFALVDELTTKLANIAAFFGFDGWLINIENKIEPDQIPPLQTFIKLLTQKCHTQLQFGSVLWYDSVINTGELKWQDELNSSNEMFFELCDGIFLNYCITKEKMRNSREKALHSGRQYDVYVGIDCFGRGTPGGGGFNLRMVLEMILAESLSCAFFAPGWVLEHLGPKNFEDNNDKFWGLLSDLLNTRPTSLPFSTSFCQGKGEKYFLNGKVILDKPWYNLGLQQLQPSFTQSQFITYHITEKETLGLTDTNKAEEDKERAGDTVGLEASSLSTCDDNSFTHDAAVQDNAVSKNETHCSESNKEKKTEVISEKKQAVANPTMTWDLSCGYNGGGCICLKALSLSNRPMIFKLMDISEAERLKELCVTWKSQENCQHHFALMLSPASEEPLLENAKIIFDHTSTSLTAESLLCQKASKSISFLTPEQFLKASDHGSWTTSKYNILPENLKISGIAEKEDMTLSAMLIPSDGMSCASEISSTSADHQVMCIWIGQIQALTELPSSCSPQSLFISNIRCLEVKAGPKLTSRDVEQMVMDPCFKDKRSHGFDFPTSNCHQSSCNEADNKDVVSTNSKPYVPGTQQTVSSLTSSMGNFVELSPLHLTKLDLTNQEMENSDSYTMHYLLKWDVGNIGTIDLFNIYLRQETGSNMFLGSTYSHYFIHSTSNEIKKLSFFLQPVI</sequence>
<keyword evidence="3" id="KW-1185">Reference proteome</keyword>
<reference evidence="2 3" key="1">
    <citation type="submission" date="2019-01" db="EMBL/GenBank/DDBJ databases">
        <title>A draft genome assembly of the solar-powered sea slug Elysia chlorotica.</title>
        <authorList>
            <person name="Cai H."/>
            <person name="Li Q."/>
            <person name="Fang X."/>
            <person name="Li J."/>
            <person name="Curtis N.E."/>
            <person name="Altenburger A."/>
            <person name="Shibata T."/>
            <person name="Feng M."/>
            <person name="Maeda T."/>
            <person name="Schwartz J.A."/>
            <person name="Shigenobu S."/>
            <person name="Lundholm N."/>
            <person name="Nishiyama T."/>
            <person name="Yang H."/>
            <person name="Hasebe M."/>
            <person name="Li S."/>
            <person name="Pierce S.K."/>
            <person name="Wang J."/>
        </authorList>
    </citation>
    <scope>NUCLEOTIDE SEQUENCE [LARGE SCALE GENOMIC DNA]</scope>
    <source>
        <strain evidence="2">EC2010</strain>
        <tissue evidence="2">Whole organism of an adult</tissue>
    </source>
</reference>
<organism evidence="2 3">
    <name type="scientific">Elysia chlorotica</name>
    <name type="common">Eastern emerald elysia</name>
    <name type="synonym">Sea slug</name>
    <dbReference type="NCBI Taxonomy" id="188477"/>
    <lineage>
        <taxon>Eukaryota</taxon>
        <taxon>Metazoa</taxon>
        <taxon>Spiralia</taxon>
        <taxon>Lophotrochozoa</taxon>
        <taxon>Mollusca</taxon>
        <taxon>Gastropoda</taxon>
        <taxon>Heterobranchia</taxon>
        <taxon>Euthyneura</taxon>
        <taxon>Panpulmonata</taxon>
        <taxon>Sacoglossa</taxon>
        <taxon>Placobranchoidea</taxon>
        <taxon>Plakobranchidae</taxon>
        <taxon>Elysia</taxon>
    </lineage>
</organism>
<dbReference type="Pfam" id="PF03644">
    <property type="entry name" value="Glyco_hydro_85"/>
    <property type="match status" value="1"/>
</dbReference>
<proteinExistence type="predicted"/>
<gene>
    <name evidence="2" type="ORF">EGW08_016179</name>
</gene>
<dbReference type="Gene3D" id="2.60.120.260">
    <property type="entry name" value="Galactose-binding domain-like"/>
    <property type="match status" value="1"/>
</dbReference>
<dbReference type="Proteomes" id="UP000271974">
    <property type="component" value="Unassembled WGS sequence"/>
</dbReference>
<dbReference type="STRING" id="188477.A0A3S0ZJ82"/>
<feature type="non-terminal residue" evidence="2">
    <location>
        <position position="1"/>
    </location>
</feature>
<dbReference type="AlphaFoldDB" id="A0A3S0ZJ82"/>
<evidence type="ECO:0000259" key="1">
    <source>
        <dbReference type="Pfam" id="PF03644"/>
    </source>
</evidence>
<evidence type="ECO:0000313" key="3">
    <source>
        <dbReference type="Proteomes" id="UP000271974"/>
    </source>
</evidence>
<comment type="caution">
    <text evidence="2">The sequence shown here is derived from an EMBL/GenBank/DDBJ whole genome shotgun (WGS) entry which is preliminary data.</text>
</comment>